<evidence type="ECO:0000313" key="2">
    <source>
        <dbReference type="EMBL" id="GAL85357.1"/>
    </source>
</evidence>
<organism evidence="2 3">
    <name type="scientific">Sporocytophaga myxococcoides</name>
    <dbReference type="NCBI Taxonomy" id="153721"/>
    <lineage>
        <taxon>Bacteria</taxon>
        <taxon>Pseudomonadati</taxon>
        <taxon>Bacteroidota</taxon>
        <taxon>Cytophagia</taxon>
        <taxon>Cytophagales</taxon>
        <taxon>Cytophagaceae</taxon>
        <taxon>Sporocytophaga</taxon>
    </lineage>
</organism>
<name>A0A098LFZ5_9BACT</name>
<dbReference type="Proteomes" id="UP000030185">
    <property type="component" value="Unassembled WGS sequence"/>
</dbReference>
<keyword evidence="3" id="KW-1185">Reference proteome</keyword>
<evidence type="ECO:0000313" key="3">
    <source>
        <dbReference type="Proteomes" id="UP000030185"/>
    </source>
</evidence>
<reference evidence="2 3" key="1">
    <citation type="submission" date="2014-09" db="EMBL/GenBank/DDBJ databases">
        <title>Sporocytophaga myxococcoides PG-01 genome sequencing.</title>
        <authorList>
            <person name="Liu L."/>
            <person name="Gao P.J."/>
            <person name="Chen G.J."/>
            <person name="Wang L.S."/>
        </authorList>
    </citation>
    <scope>NUCLEOTIDE SEQUENCE [LARGE SCALE GENOMIC DNA]</scope>
    <source>
        <strain evidence="2 3">PG-01</strain>
    </source>
</reference>
<proteinExistence type="predicted"/>
<dbReference type="eggNOG" id="COG0810">
    <property type="taxonomic scope" value="Bacteria"/>
</dbReference>
<protein>
    <submittedName>
        <fullName evidence="2">Chalcone isomerase</fullName>
    </submittedName>
</protein>
<dbReference type="Pfam" id="PF16036">
    <property type="entry name" value="Chalcone_3"/>
    <property type="match status" value="1"/>
</dbReference>
<feature type="domain" description="Chalcone isomerase" evidence="1">
    <location>
        <begin position="11"/>
        <end position="171"/>
    </location>
</feature>
<dbReference type="InterPro" id="IPR036298">
    <property type="entry name" value="Chalcone_isomerase_sf"/>
</dbReference>
<comment type="caution">
    <text evidence="2">The sequence shown here is derived from an EMBL/GenBank/DDBJ whole genome shotgun (WGS) entry which is preliminary data.</text>
</comment>
<dbReference type="InterPro" id="IPR016088">
    <property type="entry name" value="Chalcone_isomerase_3-sand"/>
</dbReference>
<keyword evidence="2" id="KW-0413">Isomerase</keyword>
<dbReference type="Gene3D" id="3.50.70.10">
    <property type="match status" value="1"/>
</dbReference>
<dbReference type="SUPFAM" id="SSF54626">
    <property type="entry name" value="Chalcone isomerase"/>
    <property type="match status" value="1"/>
</dbReference>
<dbReference type="InterPro" id="IPR016087">
    <property type="entry name" value="Chalcone_isomerase"/>
</dbReference>
<accession>A0A098LFZ5</accession>
<dbReference type="EMBL" id="BBLT01000004">
    <property type="protein sequence ID" value="GAL85357.1"/>
    <property type="molecule type" value="Genomic_DNA"/>
</dbReference>
<gene>
    <name evidence="2" type="ORF">MYP_2586</name>
</gene>
<dbReference type="STRING" id="153721.MYP_2586"/>
<dbReference type="GO" id="GO:0016872">
    <property type="term" value="F:intramolecular lyase activity"/>
    <property type="evidence" value="ECO:0007669"/>
    <property type="project" value="InterPro"/>
</dbReference>
<sequence>MVPQAQSKGKNKKMPENISAEKEQLVLNGWGVRKKFYIDLFEGGLYLKERSKDANKIIQADEPMSIRIHVISDLITGKRLEENMRSEFDRVTNGDWGTHKANIETVMHAFKEDINKGDVFDLVYLPGSGLTIFKNNKEQALVKSLDFKKLLYSIWLGDDPQDAKLKKGMMG</sequence>
<dbReference type="AlphaFoldDB" id="A0A098LFZ5"/>
<evidence type="ECO:0000259" key="1">
    <source>
        <dbReference type="Pfam" id="PF16036"/>
    </source>
</evidence>